<comment type="similarity">
    <text evidence="2">Belongs to the major facilitator superfamily. Proton-dependent oligopeptide transporter (POT/PTR) (TC 2.A.17) family.</text>
</comment>
<dbReference type="InterPro" id="IPR036259">
    <property type="entry name" value="MFS_trans_sf"/>
</dbReference>
<evidence type="ECO:0000313" key="11">
    <source>
        <dbReference type="Proteomes" id="UP001281656"/>
    </source>
</evidence>
<evidence type="ECO:0000256" key="3">
    <source>
        <dbReference type="ARBA" id="ARBA00022448"/>
    </source>
</evidence>
<dbReference type="PROSITE" id="PS50850">
    <property type="entry name" value="MFS"/>
    <property type="match status" value="1"/>
</dbReference>
<comment type="subcellular location">
    <subcellularLocation>
        <location evidence="1">Cell membrane</location>
        <topology evidence="1">Multi-pass membrane protein</topology>
    </subcellularLocation>
</comment>
<keyword evidence="6 8" id="KW-1133">Transmembrane helix</keyword>
<dbReference type="RefSeq" id="WP_318796439.1">
    <property type="nucleotide sequence ID" value="NZ_JARUJP010000001.1"/>
</dbReference>
<accession>A0ABU4JNN7</accession>
<feature type="domain" description="Major facilitator superfamily (MFS) profile" evidence="9">
    <location>
        <begin position="10"/>
        <end position="434"/>
    </location>
</feature>
<evidence type="ECO:0000256" key="4">
    <source>
        <dbReference type="ARBA" id="ARBA00022475"/>
    </source>
</evidence>
<feature type="transmembrane region" description="Helical" evidence="8">
    <location>
        <begin position="344"/>
        <end position="365"/>
    </location>
</feature>
<dbReference type="Pfam" id="PF07690">
    <property type="entry name" value="MFS_1"/>
    <property type="match status" value="1"/>
</dbReference>
<sequence length="453" mass="50073">MESTSRRPFGFYVCSFAFTLERFAFYSAKWLIAVFVVATVAKGGLGLSAAEGAKMSANLVAFTYLAPLIGGYISDRIVGARYLVPIGMILMGAGYLVGWQASSAAMVNLMIILVSIGTGLFKCQTNAITGRLFDDPRQLDSAFSIQYSFVNIGSFIGTTIIGVLVGTKGYAFCFLICAIMMFIDAAWFIFGWRFLGETGKKPFKVDEHEEVKEKQLVEEKKPLTSMEKKRVAAIVLISFFSVIFWVFWYLAYMPVYYYWGGDNALANWTIGNFTVPTAWFDSLNALMCISLGPILGGLWVKLAKRPQGDLSMFKKTALGMLLLGLSYVIFAMADVTRGGNLASLGWIIAFGIVLSLGEMVFSPLGNSFISKFAPPRLLSRMMSVWVLAVFFAGKSYGWLYEFTLKFKFASVYFVIAGIAIAAGIILWLLDNKLNSLVVKDEEEQNADEVGHYV</sequence>
<keyword evidence="4" id="KW-1003">Cell membrane</keyword>
<dbReference type="PANTHER" id="PTHR23517:SF15">
    <property type="entry name" value="PROTON-DEPENDENT OLIGOPEPTIDE FAMILY TRANSPORT PROTEIN"/>
    <property type="match status" value="1"/>
</dbReference>
<dbReference type="InterPro" id="IPR011701">
    <property type="entry name" value="MFS"/>
</dbReference>
<dbReference type="InterPro" id="IPR050171">
    <property type="entry name" value="MFS_Transporters"/>
</dbReference>
<feature type="transmembrane region" description="Helical" evidence="8">
    <location>
        <begin position="169"/>
        <end position="195"/>
    </location>
</feature>
<evidence type="ECO:0000256" key="5">
    <source>
        <dbReference type="ARBA" id="ARBA00022692"/>
    </source>
</evidence>
<gene>
    <name evidence="10" type="ORF">P8V03_01110</name>
</gene>
<evidence type="ECO:0000313" key="10">
    <source>
        <dbReference type="EMBL" id="MDW8799751.1"/>
    </source>
</evidence>
<dbReference type="InterPro" id="IPR005279">
    <property type="entry name" value="Dipep/tripep_permease"/>
</dbReference>
<evidence type="ECO:0000256" key="8">
    <source>
        <dbReference type="SAM" id="Phobius"/>
    </source>
</evidence>
<feature type="transmembrane region" description="Helical" evidence="8">
    <location>
        <begin position="103"/>
        <end position="121"/>
    </location>
</feature>
<dbReference type="PANTHER" id="PTHR23517">
    <property type="entry name" value="RESISTANCE PROTEIN MDTM, PUTATIVE-RELATED-RELATED"/>
    <property type="match status" value="1"/>
</dbReference>
<feature type="transmembrane region" description="Helical" evidence="8">
    <location>
        <begin position="411"/>
        <end position="429"/>
    </location>
</feature>
<feature type="transmembrane region" description="Helical" evidence="8">
    <location>
        <begin position="279"/>
        <end position="300"/>
    </location>
</feature>
<dbReference type="CDD" id="cd17346">
    <property type="entry name" value="MFS_DtpA_like"/>
    <property type="match status" value="1"/>
</dbReference>
<keyword evidence="5 8" id="KW-0812">Transmembrane</keyword>
<evidence type="ECO:0000259" key="9">
    <source>
        <dbReference type="PROSITE" id="PS50850"/>
    </source>
</evidence>
<feature type="transmembrane region" description="Helical" evidence="8">
    <location>
        <begin position="377"/>
        <end position="399"/>
    </location>
</feature>
<evidence type="ECO:0000256" key="6">
    <source>
        <dbReference type="ARBA" id="ARBA00022989"/>
    </source>
</evidence>
<feature type="transmembrane region" description="Helical" evidence="8">
    <location>
        <begin position="80"/>
        <end position="97"/>
    </location>
</feature>
<dbReference type="Proteomes" id="UP001281656">
    <property type="component" value="Unassembled WGS sequence"/>
</dbReference>
<evidence type="ECO:0000256" key="2">
    <source>
        <dbReference type="ARBA" id="ARBA00005982"/>
    </source>
</evidence>
<feature type="transmembrane region" description="Helical" evidence="8">
    <location>
        <begin position="312"/>
        <end position="332"/>
    </location>
</feature>
<dbReference type="Gene3D" id="1.20.1250.20">
    <property type="entry name" value="MFS general substrate transporter like domains"/>
    <property type="match status" value="2"/>
</dbReference>
<feature type="transmembrane region" description="Helical" evidence="8">
    <location>
        <begin position="142"/>
        <end position="163"/>
    </location>
</feature>
<protein>
    <submittedName>
        <fullName evidence="10">Peptide MFS transporter</fullName>
    </submittedName>
</protein>
<feature type="transmembrane region" description="Helical" evidence="8">
    <location>
        <begin position="30"/>
        <end position="49"/>
    </location>
</feature>
<keyword evidence="11" id="KW-1185">Reference proteome</keyword>
<feature type="transmembrane region" description="Helical" evidence="8">
    <location>
        <begin position="231"/>
        <end position="259"/>
    </location>
</feature>
<organism evidence="10 11">
    <name type="scientific">Clostridium tanneri</name>
    <dbReference type="NCBI Taxonomy" id="3037988"/>
    <lineage>
        <taxon>Bacteria</taxon>
        <taxon>Bacillati</taxon>
        <taxon>Bacillota</taxon>
        <taxon>Clostridia</taxon>
        <taxon>Eubacteriales</taxon>
        <taxon>Clostridiaceae</taxon>
        <taxon>Clostridium</taxon>
    </lineage>
</organism>
<dbReference type="SUPFAM" id="SSF103473">
    <property type="entry name" value="MFS general substrate transporter"/>
    <property type="match status" value="1"/>
</dbReference>
<evidence type="ECO:0000256" key="7">
    <source>
        <dbReference type="ARBA" id="ARBA00023136"/>
    </source>
</evidence>
<proteinExistence type="inferred from homology"/>
<reference evidence="10 11" key="1">
    <citation type="submission" date="2023-04" db="EMBL/GenBank/DDBJ databases">
        <title>Clostridium tannerae sp. nov., isolated from the fecal material of an alpaca.</title>
        <authorList>
            <person name="Miller S."/>
            <person name="Hendry M."/>
            <person name="King J."/>
            <person name="Sankaranarayanan K."/>
            <person name="Lawson P.A."/>
        </authorList>
    </citation>
    <scope>NUCLEOTIDE SEQUENCE [LARGE SCALE GENOMIC DNA]</scope>
    <source>
        <strain evidence="10 11">A1-XYC3</strain>
    </source>
</reference>
<feature type="transmembrane region" description="Helical" evidence="8">
    <location>
        <begin position="55"/>
        <end position="73"/>
    </location>
</feature>
<comment type="caution">
    <text evidence="10">The sequence shown here is derived from an EMBL/GenBank/DDBJ whole genome shotgun (WGS) entry which is preliminary data.</text>
</comment>
<keyword evidence="3" id="KW-0813">Transport</keyword>
<name>A0ABU4JNN7_9CLOT</name>
<evidence type="ECO:0000256" key="1">
    <source>
        <dbReference type="ARBA" id="ARBA00004651"/>
    </source>
</evidence>
<dbReference type="InterPro" id="IPR020846">
    <property type="entry name" value="MFS_dom"/>
</dbReference>
<keyword evidence="7 8" id="KW-0472">Membrane</keyword>
<dbReference type="EMBL" id="JARUJP010000001">
    <property type="protein sequence ID" value="MDW8799751.1"/>
    <property type="molecule type" value="Genomic_DNA"/>
</dbReference>